<sequence>MASAQDLNGASTSTLQTQTFITALVTGCAVAGAELGIFILLKNRFRQIYSPRAYRVSSEKRVDPLPHSLLGWIPYVIRTPARTILERNGLDAYVFVRFLFLMLEIFFPFWVVTWIILLPVDAVGSRGTHNGLERFTFGNVGESEQPRYAAHLILAWFLTFWVLYLIKREYARFIVLRQDFLMSKEHTRLAQSRTVLVTGVPKEYLNQDAMHRFCSVLPGGAKRVWFARDLKKMPDLFERRAKAASKLESAETKILKLATKRIAKDRKNNSPPPQDQDPEANKAAVMRYVPQKKRPTHKLGKFGLYGEKVDTIEWAREEITKTTEELESERRLLDGDKYPYDSAVFVQFHTQMAAHMFAQCLNHHAPLRMSSRYLEVGVDDVIFSNLNVNPYQQRLRYFISWAATIGLIITWSFPVAFVGAISNVSSLCATVSWLRWLCTLPVPVNGIIQGALPPAALAVLFMLLPIVLRLLARFEGIPLRTGIELSLTTRYFCFMVINGFLIVTLSSGLIAAIPKITQNPSSAVTLLATQLPAASTFFLTYFVTVSFSGAAGALLQIATLVLYYVKLVLLGTTPRSVWNLKSSFQTVAWGTLYPSMTLLTVIGLTYSIIAPLICGFACVAFALFWFAYKVCLTRAEWCCLASNKYLFLLVIDTPPATETGGLHYPKALTHIFVGLYIEQLCLCGLFFLAQNSNGKQSAIPEGALMVVLIVITAIFQIILRSGYKPLITYLPLSVAQRMTDRAPVPYSDSGRDAPVDSITNSPRSFSSQQQGDQKEKDESTFPPPRRSADEHNIPLRAEDSRGAETDRMTADGDEHLDQNAFDHPATYQGYDTIWLPQDPAGLYRDEVEATQAAGVDVSSEGATMSEKGKVDVSRAPPGEEWDPSQGI</sequence>
<organism evidence="13 14">
    <name type="scientific">Rhodotorula taiwanensis</name>
    <dbReference type="NCBI Taxonomy" id="741276"/>
    <lineage>
        <taxon>Eukaryota</taxon>
        <taxon>Fungi</taxon>
        <taxon>Dikarya</taxon>
        <taxon>Basidiomycota</taxon>
        <taxon>Pucciniomycotina</taxon>
        <taxon>Microbotryomycetes</taxon>
        <taxon>Sporidiobolales</taxon>
        <taxon>Sporidiobolaceae</taxon>
        <taxon>Rhodotorula</taxon>
    </lineage>
</organism>
<proteinExistence type="inferred from homology"/>
<evidence type="ECO:0000259" key="9">
    <source>
        <dbReference type="Pfam" id="PF02714"/>
    </source>
</evidence>
<comment type="similarity">
    <text evidence="2">Belongs to the CSC1 (TC 1.A.17) family.</text>
</comment>
<dbReference type="STRING" id="741276.A0A2S5B511"/>
<reference evidence="13 14" key="1">
    <citation type="journal article" date="2018" name="Front. Microbiol.">
        <title>Prospects for Fungal Bioremediation of Acidic Radioactive Waste Sites: Characterization and Genome Sequence of Rhodotorula taiwanensis MD1149.</title>
        <authorList>
            <person name="Tkavc R."/>
            <person name="Matrosova V.Y."/>
            <person name="Grichenko O.E."/>
            <person name="Gostincar C."/>
            <person name="Volpe R.P."/>
            <person name="Klimenkova P."/>
            <person name="Gaidamakova E.K."/>
            <person name="Zhou C.E."/>
            <person name="Stewart B.J."/>
            <person name="Lyman M.G."/>
            <person name="Malfatti S.A."/>
            <person name="Rubinfeld B."/>
            <person name="Courtot M."/>
            <person name="Singh J."/>
            <person name="Dalgard C.L."/>
            <person name="Hamilton T."/>
            <person name="Frey K.G."/>
            <person name="Gunde-Cimerman N."/>
            <person name="Dugan L."/>
            <person name="Daly M.J."/>
        </authorList>
    </citation>
    <scope>NUCLEOTIDE SEQUENCE [LARGE SCALE GENOMIC DNA]</scope>
    <source>
        <strain evidence="13 14">MD1149</strain>
    </source>
</reference>
<dbReference type="Proteomes" id="UP000237144">
    <property type="component" value="Unassembled WGS sequence"/>
</dbReference>
<evidence type="ECO:0000256" key="3">
    <source>
        <dbReference type="ARBA" id="ARBA00022448"/>
    </source>
</evidence>
<dbReference type="PANTHER" id="PTHR13018">
    <property type="entry name" value="PROBABLE MEMBRANE PROTEIN DUF221-RELATED"/>
    <property type="match status" value="1"/>
</dbReference>
<keyword evidence="5 8" id="KW-1133">Transmembrane helix</keyword>
<evidence type="ECO:0000259" key="10">
    <source>
        <dbReference type="Pfam" id="PF12621"/>
    </source>
</evidence>
<feature type="domain" description="CSC1/OSCA1-like 7TM region" evidence="9">
    <location>
        <begin position="396"/>
        <end position="686"/>
    </location>
</feature>
<evidence type="ECO:0000259" key="12">
    <source>
        <dbReference type="Pfam" id="PF14703"/>
    </source>
</evidence>
<comment type="subcellular location">
    <subcellularLocation>
        <location evidence="1">Membrane</location>
        <topology evidence="1">Multi-pass membrane protein</topology>
    </subcellularLocation>
</comment>
<dbReference type="GO" id="GO:0005886">
    <property type="term" value="C:plasma membrane"/>
    <property type="evidence" value="ECO:0007669"/>
    <property type="project" value="TreeGrafter"/>
</dbReference>
<keyword evidence="3" id="KW-0813">Transport</keyword>
<feature type="transmembrane region" description="Helical" evidence="8">
    <location>
        <begin position="451"/>
        <end position="471"/>
    </location>
</feature>
<feature type="transmembrane region" description="Helical" evidence="8">
    <location>
        <begin position="671"/>
        <end position="690"/>
    </location>
</feature>
<feature type="region of interest" description="Disordered" evidence="7">
    <location>
        <begin position="742"/>
        <end position="808"/>
    </location>
</feature>
<feature type="domain" description="10TM putative phosphate transporter extracellular tail" evidence="10">
    <location>
        <begin position="810"/>
        <end position="877"/>
    </location>
</feature>
<evidence type="ECO:0000313" key="13">
    <source>
        <dbReference type="EMBL" id="POY71825.1"/>
    </source>
</evidence>
<comment type="caution">
    <text evidence="13">The sequence shown here is derived from an EMBL/GenBank/DDBJ whole genome shotgun (WGS) entry which is preliminary data.</text>
</comment>
<feature type="domain" description="CSC1/OSCA1-like cytosolic" evidence="12">
    <location>
        <begin position="192"/>
        <end position="385"/>
    </location>
</feature>
<feature type="region of interest" description="Disordered" evidence="7">
    <location>
        <begin position="853"/>
        <end position="887"/>
    </location>
</feature>
<feature type="transmembrane region" description="Helical" evidence="8">
    <location>
        <begin position="398"/>
        <end position="421"/>
    </location>
</feature>
<dbReference type="InterPro" id="IPR003864">
    <property type="entry name" value="CSC1/OSCA1-like_7TM"/>
</dbReference>
<feature type="transmembrane region" description="Helical" evidence="8">
    <location>
        <begin position="491"/>
        <end position="513"/>
    </location>
</feature>
<feature type="transmembrane region" description="Helical" evidence="8">
    <location>
        <begin position="94"/>
        <end position="117"/>
    </location>
</feature>
<dbReference type="EMBL" id="PJQD01000072">
    <property type="protein sequence ID" value="POY71825.1"/>
    <property type="molecule type" value="Genomic_DNA"/>
</dbReference>
<dbReference type="InterPro" id="IPR027815">
    <property type="entry name" value="CSC1/OSCA1-like_cyt"/>
</dbReference>
<feature type="transmembrane region" description="Helical" evidence="8">
    <location>
        <begin position="608"/>
        <end position="628"/>
    </location>
</feature>
<protein>
    <recommendedName>
        <fullName evidence="15">DUF221-domain-containing protein</fullName>
    </recommendedName>
</protein>
<dbReference type="InterPro" id="IPR032880">
    <property type="entry name" value="CSC1/OSCA1-like_N"/>
</dbReference>
<dbReference type="Pfam" id="PF12621">
    <property type="entry name" value="PHM7_ext"/>
    <property type="match status" value="1"/>
</dbReference>
<keyword evidence="4 8" id="KW-0812">Transmembrane</keyword>
<evidence type="ECO:0000256" key="1">
    <source>
        <dbReference type="ARBA" id="ARBA00004141"/>
    </source>
</evidence>
<feature type="region of interest" description="Disordered" evidence="7">
    <location>
        <begin position="261"/>
        <end position="280"/>
    </location>
</feature>
<evidence type="ECO:0008006" key="15">
    <source>
        <dbReference type="Google" id="ProtNLM"/>
    </source>
</evidence>
<feature type="compositionally biased region" description="Basic and acidic residues" evidence="7">
    <location>
        <begin position="786"/>
        <end position="808"/>
    </location>
</feature>
<evidence type="ECO:0000256" key="7">
    <source>
        <dbReference type="SAM" id="MobiDB-lite"/>
    </source>
</evidence>
<evidence type="ECO:0000256" key="4">
    <source>
        <dbReference type="ARBA" id="ARBA00022692"/>
    </source>
</evidence>
<evidence type="ECO:0000256" key="2">
    <source>
        <dbReference type="ARBA" id="ARBA00007779"/>
    </source>
</evidence>
<keyword evidence="6 8" id="KW-0472">Membrane</keyword>
<feature type="transmembrane region" description="Helical" evidence="8">
    <location>
        <begin position="20"/>
        <end position="41"/>
    </location>
</feature>
<feature type="transmembrane region" description="Helical" evidence="8">
    <location>
        <begin position="586"/>
        <end position="602"/>
    </location>
</feature>
<evidence type="ECO:0000256" key="8">
    <source>
        <dbReference type="SAM" id="Phobius"/>
    </source>
</evidence>
<dbReference type="InterPro" id="IPR045122">
    <property type="entry name" value="Csc1-like"/>
</dbReference>
<gene>
    <name evidence="13" type="ORF">BMF94_5186</name>
</gene>
<dbReference type="Pfam" id="PF02714">
    <property type="entry name" value="RSN1_7TM"/>
    <property type="match status" value="1"/>
</dbReference>
<dbReference type="Pfam" id="PF13967">
    <property type="entry name" value="RSN1_TM"/>
    <property type="match status" value="1"/>
</dbReference>
<feature type="transmembrane region" description="Helical" evidence="8">
    <location>
        <begin position="148"/>
        <end position="166"/>
    </location>
</feature>
<dbReference type="OrthoDB" id="1076608at2759"/>
<feature type="domain" description="CSC1/OSCA1-like N-terminal transmembrane" evidence="11">
    <location>
        <begin position="20"/>
        <end position="169"/>
    </location>
</feature>
<evidence type="ECO:0000313" key="14">
    <source>
        <dbReference type="Proteomes" id="UP000237144"/>
    </source>
</evidence>
<name>A0A2S5B511_9BASI</name>
<dbReference type="GO" id="GO:0005227">
    <property type="term" value="F:calcium-activated cation channel activity"/>
    <property type="evidence" value="ECO:0007669"/>
    <property type="project" value="InterPro"/>
</dbReference>
<evidence type="ECO:0000256" key="5">
    <source>
        <dbReference type="ARBA" id="ARBA00022989"/>
    </source>
</evidence>
<keyword evidence="14" id="KW-1185">Reference proteome</keyword>
<evidence type="ECO:0000259" key="11">
    <source>
        <dbReference type="Pfam" id="PF13967"/>
    </source>
</evidence>
<feature type="compositionally biased region" description="Polar residues" evidence="7">
    <location>
        <begin position="757"/>
        <end position="771"/>
    </location>
</feature>
<feature type="transmembrane region" description="Helical" evidence="8">
    <location>
        <begin position="533"/>
        <end position="565"/>
    </location>
</feature>
<dbReference type="PANTHER" id="PTHR13018:SF143">
    <property type="entry name" value="CSC1_OSCA1-LIKE 7TM REGION DOMAIN-CONTAINING PROTEIN"/>
    <property type="match status" value="1"/>
</dbReference>
<dbReference type="AlphaFoldDB" id="A0A2S5B511"/>
<evidence type="ECO:0000256" key="6">
    <source>
        <dbReference type="ARBA" id="ARBA00023136"/>
    </source>
</evidence>
<feature type="transmembrane region" description="Helical" evidence="8">
    <location>
        <begin position="702"/>
        <end position="719"/>
    </location>
</feature>
<dbReference type="Pfam" id="PF14703">
    <property type="entry name" value="PHM7_cyt"/>
    <property type="match status" value="1"/>
</dbReference>
<dbReference type="InterPro" id="IPR022257">
    <property type="entry name" value="PHM7_ext"/>
</dbReference>
<accession>A0A2S5B511</accession>